<keyword evidence="8" id="KW-0636">Prenylation</keyword>
<gene>
    <name evidence="10" type="ORF">PHAECO_LOCUS9221</name>
</gene>
<sequence length="352" mass="38579">MDLSACARWFCSRRAAGGSGKGAADCPVGGDCPAAGAGPGPSAGGSGACDDVVPPPKNCFRLVVLVDFSSLFIRLIFFLVFTGSARVGKTCLVARFLGGKFQECYTPTIEDFHRKLYRIRGEIYQLDILDTSGNHPFPAMRRLSFLTGDLFVIVFSMDSRETFEEAIRLREQIIETKVNAGAGSSSTVGLRKKSLPRVPMLLAGNKCDKEMRTVTAEEAQTYCDTQDSSCAFVETSAKKNYKVEEVFYQLFLAAGLPLEMAPNHHKRVSAHFGAPCPLPPPTPAHMAKKYHLSVKRRLSDACGVVTPNVRRPSIRTDLMIMRTKTCSLGDSPGNSNNSPIRWRRVEKECVLQ</sequence>
<dbReference type="GO" id="GO:0003924">
    <property type="term" value="F:GTPase activity"/>
    <property type="evidence" value="ECO:0007669"/>
    <property type="project" value="InterPro"/>
</dbReference>
<dbReference type="InterPro" id="IPR001806">
    <property type="entry name" value="Small_GTPase"/>
</dbReference>
<organism evidence="10 11">
    <name type="scientific">Phaedon cochleariae</name>
    <name type="common">Mustard beetle</name>
    <dbReference type="NCBI Taxonomy" id="80249"/>
    <lineage>
        <taxon>Eukaryota</taxon>
        <taxon>Metazoa</taxon>
        <taxon>Ecdysozoa</taxon>
        <taxon>Arthropoda</taxon>
        <taxon>Hexapoda</taxon>
        <taxon>Insecta</taxon>
        <taxon>Pterygota</taxon>
        <taxon>Neoptera</taxon>
        <taxon>Endopterygota</taxon>
        <taxon>Coleoptera</taxon>
        <taxon>Polyphaga</taxon>
        <taxon>Cucujiformia</taxon>
        <taxon>Chrysomeloidea</taxon>
        <taxon>Chrysomelidae</taxon>
        <taxon>Chrysomelinae</taxon>
        <taxon>Chrysomelini</taxon>
        <taxon>Phaedon</taxon>
    </lineage>
</organism>
<evidence type="ECO:0000256" key="8">
    <source>
        <dbReference type="ARBA" id="ARBA00023289"/>
    </source>
</evidence>
<dbReference type="PANTHER" id="PTHR46149:SF3">
    <property type="entry name" value="MIP08469P"/>
    <property type="match status" value="1"/>
</dbReference>
<dbReference type="Proteomes" id="UP001153737">
    <property type="component" value="Chromosome 5"/>
</dbReference>
<reference evidence="10" key="2">
    <citation type="submission" date="2022-10" db="EMBL/GenBank/DDBJ databases">
        <authorList>
            <consortium name="ENA_rothamsted_submissions"/>
            <consortium name="culmorum"/>
            <person name="King R."/>
        </authorList>
    </citation>
    <scope>NUCLEOTIDE SEQUENCE</scope>
</reference>
<accession>A0A9P0DW02</accession>
<dbReference type="Pfam" id="PF00071">
    <property type="entry name" value="Ras"/>
    <property type="match status" value="1"/>
</dbReference>
<dbReference type="GO" id="GO:0005525">
    <property type="term" value="F:GTP binding"/>
    <property type="evidence" value="ECO:0007669"/>
    <property type="project" value="UniProtKB-KW"/>
</dbReference>
<dbReference type="GO" id="GO:0005886">
    <property type="term" value="C:plasma membrane"/>
    <property type="evidence" value="ECO:0007669"/>
    <property type="project" value="UniProtKB-SubCell"/>
</dbReference>
<keyword evidence="2" id="KW-1003">Cell membrane</keyword>
<protein>
    <submittedName>
        <fullName evidence="10">Uncharacterized protein</fullName>
    </submittedName>
</protein>
<dbReference type="PROSITE" id="PS51421">
    <property type="entry name" value="RAS"/>
    <property type="match status" value="1"/>
</dbReference>
<dbReference type="InterPro" id="IPR052236">
    <property type="entry name" value="Small_GTPase_RasD"/>
</dbReference>
<dbReference type="PROSITE" id="PS51419">
    <property type="entry name" value="RAB"/>
    <property type="match status" value="1"/>
</dbReference>
<keyword evidence="7" id="KW-0449">Lipoprotein</keyword>
<dbReference type="GO" id="GO:0031681">
    <property type="term" value="F:G-protein beta-subunit binding"/>
    <property type="evidence" value="ECO:0007669"/>
    <property type="project" value="TreeGrafter"/>
</dbReference>
<dbReference type="Gene3D" id="3.40.50.300">
    <property type="entry name" value="P-loop containing nucleotide triphosphate hydrolases"/>
    <property type="match status" value="1"/>
</dbReference>
<evidence type="ECO:0000256" key="3">
    <source>
        <dbReference type="ARBA" id="ARBA00022481"/>
    </source>
</evidence>
<dbReference type="SUPFAM" id="SSF52540">
    <property type="entry name" value="P-loop containing nucleoside triphosphate hydrolases"/>
    <property type="match status" value="1"/>
</dbReference>
<evidence type="ECO:0000256" key="2">
    <source>
        <dbReference type="ARBA" id="ARBA00022475"/>
    </source>
</evidence>
<dbReference type="PANTHER" id="PTHR46149">
    <property type="entry name" value="MIP08469P"/>
    <property type="match status" value="1"/>
</dbReference>
<evidence type="ECO:0000256" key="6">
    <source>
        <dbReference type="ARBA" id="ARBA00023136"/>
    </source>
</evidence>
<dbReference type="EMBL" id="OU896711">
    <property type="protein sequence ID" value="CAH1171237.1"/>
    <property type="molecule type" value="Genomic_DNA"/>
</dbReference>
<dbReference type="SMART" id="SM00175">
    <property type="entry name" value="RAB"/>
    <property type="match status" value="1"/>
</dbReference>
<evidence type="ECO:0000256" key="1">
    <source>
        <dbReference type="ARBA" id="ARBA00004193"/>
    </source>
</evidence>
<keyword evidence="3" id="KW-0488">Methylation</keyword>
<name>A0A9P0DW02_PHACE</name>
<dbReference type="AlphaFoldDB" id="A0A9P0DW02"/>
<reference evidence="10" key="1">
    <citation type="submission" date="2022-01" db="EMBL/GenBank/DDBJ databases">
        <authorList>
            <person name="King R."/>
        </authorList>
    </citation>
    <scope>NUCLEOTIDE SEQUENCE</scope>
</reference>
<evidence type="ECO:0000256" key="9">
    <source>
        <dbReference type="ARBA" id="ARBA00038061"/>
    </source>
</evidence>
<keyword evidence="5" id="KW-0342">GTP-binding</keyword>
<evidence type="ECO:0000256" key="4">
    <source>
        <dbReference type="ARBA" id="ARBA00022741"/>
    </source>
</evidence>
<keyword evidence="11" id="KW-1185">Reference proteome</keyword>
<evidence type="ECO:0000256" key="5">
    <source>
        <dbReference type="ARBA" id="ARBA00023134"/>
    </source>
</evidence>
<dbReference type="GO" id="GO:0007165">
    <property type="term" value="P:signal transduction"/>
    <property type="evidence" value="ECO:0007669"/>
    <property type="project" value="TreeGrafter"/>
</dbReference>
<dbReference type="SMART" id="SM00174">
    <property type="entry name" value="RHO"/>
    <property type="match status" value="1"/>
</dbReference>
<comment type="subcellular location">
    <subcellularLocation>
        <location evidence="1">Cell membrane</location>
        <topology evidence="1">Lipid-anchor</topology>
    </subcellularLocation>
</comment>
<evidence type="ECO:0000313" key="10">
    <source>
        <dbReference type="EMBL" id="CAH1171237.1"/>
    </source>
</evidence>
<dbReference type="FunFam" id="3.40.50.300:FF:000475">
    <property type="entry name" value="GTP-binding protein Rhes"/>
    <property type="match status" value="1"/>
</dbReference>
<dbReference type="InterPro" id="IPR027417">
    <property type="entry name" value="P-loop_NTPase"/>
</dbReference>
<keyword evidence="6" id="KW-0472">Membrane</keyword>
<comment type="similarity">
    <text evidence="9">Belongs to the small GTPase superfamily. RasD family.</text>
</comment>
<dbReference type="PROSITE" id="PS51420">
    <property type="entry name" value="RHO"/>
    <property type="match status" value="1"/>
</dbReference>
<dbReference type="NCBIfam" id="TIGR00231">
    <property type="entry name" value="small_GTP"/>
    <property type="match status" value="1"/>
</dbReference>
<dbReference type="OrthoDB" id="265044at2759"/>
<dbReference type="InterPro" id="IPR005225">
    <property type="entry name" value="Small_GTP-bd"/>
</dbReference>
<evidence type="ECO:0000256" key="7">
    <source>
        <dbReference type="ARBA" id="ARBA00023288"/>
    </source>
</evidence>
<dbReference type="SMART" id="SM00176">
    <property type="entry name" value="RAN"/>
    <property type="match status" value="1"/>
</dbReference>
<dbReference type="PRINTS" id="PR00449">
    <property type="entry name" value="RASTRNSFRMNG"/>
</dbReference>
<keyword evidence="4" id="KW-0547">Nucleotide-binding</keyword>
<dbReference type="SMART" id="SM00173">
    <property type="entry name" value="RAS"/>
    <property type="match status" value="1"/>
</dbReference>
<evidence type="ECO:0000313" key="11">
    <source>
        <dbReference type="Proteomes" id="UP001153737"/>
    </source>
</evidence>
<proteinExistence type="inferred from homology"/>